<keyword evidence="4" id="KW-1185">Reference proteome</keyword>
<dbReference type="InterPro" id="IPR000916">
    <property type="entry name" value="Bet_v_I/MLP"/>
</dbReference>
<protein>
    <recommendedName>
        <fullName evidence="2">Bet v I/Major latex protein domain-containing protein</fullName>
    </recommendedName>
</protein>
<dbReference type="PANTHER" id="PTHR31338">
    <property type="entry name" value="POLYKETIDE CYCLASE/DEHYDRASE AND LIPID TRANSPORT SUPERFAMILY PROTEIN"/>
    <property type="match status" value="1"/>
</dbReference>
<proteinExistence type="inferred from homology"/>
<dbReference type="InterPro" id="IPR023393">
    <property type="entry name" value="START-like_dom_sf"/>
</dbReference>
<accession>A0ABQ7M337</accession>
<dbReference type="SUPFAM" id="SSF55961">
    <property type="entry name" value="Bet v1-like"/>
    <property type="match status" value="1"/>
</dbReference>
<dbReference type="CDD" id="cd07816">
    <property type="entry name" value="Bet_v1-like"/>
    <property type="match status" value="1"/>
</dbReference>
<evidence type="ECO:0000256" key="1">
    <source>
        <dbReference type="ARBA" id="ARBA00038242"/>
    </source>
</evidence>
<dbReference type="InterPro" id="IPR052006">
    <property type="entry name" value="MLP-like"/>
</dbReference>
<reference evidence="3 4" key="1">
    <citation type="submission" date="2021-03" db="EMBL/GenBank/DDBJ databases">
        <authorList>
            <person name="King G.J."/>
            <person name="Bancroft I."/>
            <person name="Baten A."/>
            <person name="Bloomfield J."/>
            <person name="Borpatragohain P."/>
            <person name="He Z."/>
            <person name="Irish N."/>
            <person name="Irwin J."/>
            <person name="Liu K."/>
            <person name="Mauleon R.P."/>
            <person name="Moore J."/>
            <person name="Morris R."/>
            <person name="Ostergaard L."/>
            <person name="Wang B."/>
            <person name="Wells R."/>
        </authorList>
    </citation>
    <scope>NUCLEOTIDE SEQUENCE [LARGE SCALE GENOMIC DNA]</scope>
    <source>
        <strain evidence="3">R-o-18</strain>
        <tissue evidence="3">Leaf</tissue>
    </source>
</reference>
<gene>
    <name evidence="3" type="primary">A06p012440.1_BraROA</name>
    <name evidence="3" type="ORF">IGI04_022238</name>
</gene>
<name>A0ABQ7M337_BRACM</name>
<dbReference type="PANTHER" id="PTHR31338:SF19">
    <property type="entry name" value="F17F8.9-RELATED"/>
    <property type="match status" value="1"/>
</dbReference>
<evidence type="ECO:0000313" key="3">
    <source>
        <dbReference type="EMBL" id="KAG5392275.1"/>
    </source>
</evidence>
<dbReference type="Pfam" id="PF00407">
    <property type="entry name" value="Bet_v_1"/>
    <property type="match status" value="1"/>
</dbReference>
<feature type="domain" description="Bet v I/Major latex protein" evidence="2">
    <location>
        <begin position="49"/>
        <end position="198"/>
    </location>
</feature>
<evidence type="ECO:0000313" key="4">
    <source>
        <dbReference type="Proteomes" id="UP000823674"/>
    </source>
</evidence>
<comment type="similarity">
    <text evidence="1">Belongs to the MLP family.</text>
</comment>
<dbReference type="Proteomes" id="UP000823674">
    <property type="component" value="Chromosome A06"/>
</dbReference>
<comment type="caution">
    <text evidence="3">The sequence shown here is derived from an EMBL/GenBank/DDBJ whole genome shotgun (WGS) entry which is preliminary data.</text>
</comment>
<dbReference type="Gene3D" id="3.30.530.20">
    <property type="match status" value="1"/>
</dbReference>
<organism evidence="3 4">
    <name type="scientific">Brassica rapa subsp. trilocularis</name>
    <dbReference type="NCBI Taxonomy" id="1813537"/>
    <lineage>
        <taxon>Eukaryota</taxon>
        <taxon>Viridiplantae</taxon>
        <taxon>Streptophyta</taxon>
        <taxon>Embryophyta</taxon>
        <taxon>Tracheophyta</taxon>
        <taxon>Spermatophyta</taxon>
        <taxon>Magnoliopsida</taxon>
        <taxon>eudicotyledons</taxon>
        <taxon>Gunneridae</taxon>
        <taxon>Pentapetalae</taxon>
        <taxon>rosids</taxon>
        <taxon>malvids</taxon>
        <taxon>Brassicales</taxon>
        <taxon>Brassicaceae</taxon>
        <taxon>Brassiceae</taxon>
        <taxon>Brassica</taxon>
    </lineage>
</organism>
<sequence length="200" mass="23095">MSSLFVNAIINGVFVYIKGKGDNNLIIKINKTQFKIKQSKANRFSSLMAMSGTYVTDVPLKGTAEKHYKRWRSEHNLFPDAIGHHIQGVTVHDGDWDSHGTIKIWNYTRDGKEEMFKEMIEMDDEKMAVTINGLEGHVMEELKVYVVTFHFIPASEEGCICKVTMVWEKRNEDSPEPINYMKFVEMMVADMDDHILQDQE</sequence>
<evidence type="ECO:0000259" key="2">
    <source>
        <dbReference type="SMART" id="SM01037"/>
    </source>
</evidence>
<dbReference type="EMBL" id="JADBGQ010000006">
    <property type="protein sequence ID" value="KAG5392275.1"/>
    <property type="molecule type" value="Genomic_DNA"/>
</dbReference>
<dbReference type="SMART" id="SM01037">
    <property type="entry name" value="Bet_v_1"/>
    <property type="match status" value="1"/>
</dbReference>